<comment type="catalytic activity">
    <reaction evidence="7">
        <text>DNA(n) + a 2'-deoxyribonucleoside 5'-triphosphate = DNA(n+1) + diphosphate</text>
        <dbReference type="Rhea" id="RHEA:22508"/>
        <dbReference type="Rhea" id="RHEA-COMP:17339"/>
        <dbReference type="Rhea" id="RHEA-COMP:17340"/>
        <dbReference type="ChEBI" id="CHEBI:33019"/>
        <dbReference type="ChEBI" id="CHEBI:61560"/>
        <dbReference type="ChEBI" id="CHEBI:173112"/>
        <dbReference type="EC" id="2.7.7.7"/>
    </reaction>
</comment>
<dbReference type="PANTHER" id="PTHR10322">
    <property type="entry name" value="DNA POLYMERASE CATALYTIC SUBUNIT"/>
    <property type="match status" value="1"/>
</dbReference>
<evidence type="ECO:0000256" key="4">
    <source>
        <dbReference type="ARBA" id="ARBA00022695"/>
    </source>
</evidence>
<accession>A0A090RHZ3</accession>
<keyword evidence="4 9" id="KW-0548">Nucleotidyltransferase</keyword>
<evidence type="ECO:0000256" key="2">
    <source>
        <dbReference type="ARBA" id="ARBA00012417"/>
    </source>
</evidence>
<evidence type="ECO:0000256" key="3">
    <source>
        <dbReference type="ARBA" id="ARBA00022679"/>
    </source>
</evidence>
<dbReference type="Gene3D" id="1.10.287.690">
    <property type="entry name" value="Helix hairpin bin"/>
    <property type="match status" value="1"/>
</dbReference>
<gene>
    <name evidence="9" type="ORF">JCM19237_4568</name>
</gene>
<evidence type="ECO:0000256" key="1">
    <source>
        <dbReference type="ARBA" id="ARBA00005755"/>
    </source>
</evidence>
<dbReference type="GO" id="GO:0000166">
    <property type="term" value="F:nucleotide binding"/>
    <property type="evidence" value="ECO:0007669"/>
    <property type="project" value="InterPro"/>
</dbReference>
<dbReference type="SUPFAM" id="SSF56672">
    <property type="entry name" value="DNA/RNA polymerases"/>
    <property type="match status" value="1"/>
</dbReference>
<dbReference type="STRING" id="754436.JCM19237_4568"/>
<dbReference type="PRINTS" id="PR00106">
    <property type="entry name" value="DNAPOLB"/>
</dbReference>
<dbReference type="InterPro" id="IPR023211">
    <property type="entry name" value="DNA_pol_palm_dom_sf"/>
</dbReference>
<dbReference type="Gene3D" id="3.90.1600.10">
    <property type="entry name" value="Palm domain of DNA polymerase"/>
    <property type="match status" value="1"/>
</dbReference>
<comment type="similarity">
    <text evidence="1">Belongs to the DNA polymerase type-B family.</text>
</comment>
<dbReference type="Pfam" id="PF00136">
    <property type="entry name" value="DNA_pol_B"/>
    <property type="match status" value="1"/>
</dbReference>
<feature type="domain" description="DNA-directed DNA polymerase family B multifunctional" evidence="8">
    <location>
        <begin position="2"/>
        <end position="110"/>
    </location>
</feature>
<dbReference type="Gene3D" id="6.10.140.1130">
    <property type="match status" value="1"/>
</dbReference>
<dbReference type="GO" id="GO:0003677">
    <property type="term" value="F:DNA binding"/>
    <property type="evidence" value="ECO:0007669"/>
    <property type="project" value="UniProtKB-KW"/>
</dbReference>
<evidence type="ECO:0000256" key="6">
    <source>
        <dbReference type="ARBA" id="ARBA00023125"/>
    </source>
</evidence>
<organism evidence="9 10">
    <name type="scientific">Photobacterium aphoticum</name>
    <dbReference type="NCBI Taxonomy" id="754436"/>
    <lineage>
        <taxon>Bacteria</taxon>
        <taxon>Pseudomonadati</taxon>
        <taxon>Pseudomonadota</taxon>
        <taxon>Gammaproteobacteria</taxon>
        <taxon>Vibrionales</taxon>
        <taxon>Vibrionaceae</taxon>
        <taxon>Photobacterium</taxon>
    </lineage>
</organism>
<dbReference type="EMBL" id="BBMN01000015">
    <property type="protein sequence ID" value="GAL07152.1"/>
    <property type="molecule type" value="Genomic_DNA"/>
</dbReference>
<dbReference type="EC" id="2.7.7.7" evidence="2"/>
<protein>
    <recommendedName>
        <fullName evidence="2">DNA-directed DNA polymerase</fullName>
        <ecNumber evidence="2">2.7.7.7</ecNumber>
    </recommendedName>
</protein>
<reference evidence="9 10" key="1">
    <citation type="journal article" date="2014" name="Genome Announc.">
        <title>Draft Genome Sequences of Two Vibrionaceae Species, Vibrio ponticus C121 and Photobacterium aphoticum C119, Isolated as Coral Reef Microbiota.</title>
        <authorList>
            <person name="Al-saari N."/>
            <person name="Meirelles P.M."/>
            <person name="Mino S."/>
            <person name="Suda W."/>
            <person name="Oshima K."/>
            <person name="Hattori M."/>
            <person name="Ohkuma M."/>
            <person name="Thompson F.L."/>
            <person name="Gomez-Gil B."/>
            <person name="Sawabe T."/>
            <person name="Sawabe T."/>
        </authorList>
    </citation>
    <scope>NUCLEOTIDE SEQUENCE [LARGE SCALE GENOMIC DNA]</scope>
    <source>
        <strain evidence="9 10">JCM 19237</strain>
    </source>
</reference>
<dbReference type="GO" id="GO:0008296">
    <property type="term" value="F:3'-5'-DNA exonuclease activity"/>
    <property type="evidence" value="ECO:0007669"/>
    <property type="project" value="TreeGrafter"/>
</dbReference>
<name>A0A090RHZ3_9GAMM</name>
<dbReference type="InterPro" id="IPR043502">
    <property type="entry name" value="DNA/RNA_pol_sf"/>
</dbReference>
<evidence type="ECO:0000313" key="9">
    <source>
        <dbReference type="EMBL" id="GAL07152.1"/>
    </source>
</evidence>
<dbReference type="InterPro" id="IPR006134">
    <property type="entry name" value="DNA-dir_DNA_pol_B_multi_dom"/>
</dbReference>
<dbReference type="GO" id="GO:0009432">
    <property type="term" value="P:SOS response"/>
    <property type="evidence" value="ECO:0007669"/>
    <property type="project" value="TreeGrafter"/>
</dbReference>
<evidence type="ECO:0000259" key="8">
    <source>
        <dbReference type="Pfam" id="PF00136"/>
    </source>
</evidence>
<dbReference type="InterPro" id="IPR050240">
    <property type="entry name" value="DNA_pol_type-B"/>
</dbReference>
<evidence type="ECO:0000256" key="5">
    <source>
        <dbReference type="ARBA" id="ARBA00022932"/>
    </source>
</evidence>
<evidence type="ECO:0000256" key="7">
    <source>
        <dbReference type="ARBA" id="ARBA00049244"/>
    </source>
</evidence>
<dbReference type="Proteomes" id="UP000029227">
    <property type="component" value="Unassembled WGS sequence"/>
</dbReference>
<dbReference type="eggNOG" id="COG0417">
    <property type="taxonomic scope" value="Bacteria"/>
</dbReference>
<keyword evidence="6" id="KW-0238">DNA-binding</keyword>
<proteinExistence type="inferred from homology"/>
<dbReference type="PANTHER" id="PTHR10322:SF23">
    <property type="entry name" value="DNA POLYMERASE DELTA CATALYTIC SUBUNIT"/>
    <property type="match status" value="1"/>
</dbReference>
<keyword evidence="5" id="KW-0239">DNA-directed DNA polymerase</keyword>
<evidence type="ECO:0000313" key="10">
    <source>
        <dbReference type="Proteomes" id="UP000029227"/>
    </source>
</evidence>
<dbReference type="AlphaFoldDB" id="A0A090RHZ3"/>
<keyword evidence="3 9" id="KW-0808">Transferase</keyword>
<sequence length="125" mass="14204">MDSKPGLYQSVLVLDFKSLYPSIIRTFRIDPLGLVEGLLLEEGKGDEQAIAGFRGGRFHRQRHFLPKMIEDLWAARDQAKRDGEKAFSQAIKIIMNSFYGVLGSSGCRFFDHAWRHRSPCGAMRS</sequence>
<dbReference type="InterPro" id="IPR006172">
    <property type="entry name" value="DNA-dir_DNA_pol_B"/>
</dbReference>
<dbReference type="FunFam" id="1.10.287.690:FF:000012">
    <property type="entry name" value="DNA polymerase"/>
    <property type="match status" value="1"/>
</dbReference>
<dbReference type="GO" id="GO:0003887">
    <property type="term" value="F:DNA-directed DNA polymerase activity"/>
    <property type="evidence" value="ECO:0007669"/>
    <property type="project" value="UniProtKB-KW"/>
</dbReference>
<comment type="caution">
    <text evidence="9">The sequence shown here is derived from an EMBL/GenBank/DDBJ whole genome shotgun (WGS) entry which is preliminary data.</text>
</comment>
<dbReference type="GO" id="GO:0045004">
    <property type="term" value="P:DNA replication proofreading"/>
    <property type="evidence" value="ECO:0007669"/>
    <property type="project" value="TreeGrafter"/>
</dbReference>